<dbReference type="EMBL" id="JAMYZZ010000020">
    <property type="protein sequence ID" value="MCP1259052.1"/>
    <property type="molecule type" value="Genomic_DNA"/>
</dbReference>
<reference evidence="1 2" key="1">
    <citation type="submission" date="2022-06" db="EMBL/GenBank/DDBJ databases">
        <title>Acetobacer genomes from food samples.</title>
        <authorList>
            <person name="Sombolestani A."/>
        </authorList>
    </citation>
    <scope>NUCLEOTIDE SEQUENCE [LARGE SCALE GENOMIC DNA]</scope>
    <source>
        <strain evidence="1 2">R-83285</strain>
    </source>
</reference>
<accession>A0ABT1F1H7</accession>
<dbReference type="Proteomes" id="UP001523528">
    <property type="component" value="Unassembled WGS sequence"/>
</dbReference>
<dbReference type="Pfam" id="PF06892">
    <property type="entry name" value="Phage_CP76"/>
    <property type="match status" value="1"/>
</dbReference>
<protein>
    <submittedName>
        <fullName evidence="1">Uncharacterized protein</fullName>
    </submittedName>
</protein>
<gene>
    <name evidence="1" type="ORF">NKW50_10665</name>
</gene>
<keyword evidence="2" id="KW-1185">Reference proteome</keyword>
<organism evidence="1 2">
    <name type="scientific">Acetobacter lambici</name>
    <dbReference type="NCBI Taxonomy" id="1332824"/>
    <lineage>
        <taxon>Bacteria</taxon>
        <taxon>Pseudomonadati</taxon>
        <taxon>Pseudomonadota</taxon>
        <taxon>Alphaproteobacteria</taxon>
        <taxon>Acetobacterales</taxon>
        <taxon>Acetobacteraceae</taxon>
        <taxon>Acetobacter</taxon>
    </lineage>
</organism>
<dbReference type="InterPro" id="IPR009679">
    <property type="entry name" value="Phage_186_CII-like"/>
</dbReference>
<proteinExistence type="predicted"/>
<sequence>MKQPFSAACIAAIKTATKQAIAHVGGIDAAACIGRVGRTQFSDYSNRSRDAVIPLDVALDLDHCAEHPFLLHAMAQALGYAAIPLHVGPGDFGQDMSEYAIASGDIMATAMRILDDGVVDRQEAQEIAPKMMHAKQLLDRALAFVHKVQEQSRPSVVAGKDSANG</sequence>
<name>A0ABT1F1H7_9PROT</name>
<evidence type="ECO:0000313" key="2">
    <source>
        <dbReference type="Proteomes" id="UP001523528"/>
    </source>
</evidence>
<comment type="caution">
    <text evidence="1">The sequence shown here is derived from an EMBL/GenBank/DDBJ whole genome shotgun (WGS) entry which is preliminary data.</text>
</comment>
<evidence type="ECO:0000313" key="1">
    <source>
        <dbReference type="EMBL" id="MCP1259052.1"/>
    </source>
</evidence>
<dbReference type="RefSeq" id="WP_165992063.1">
    <property type="nucleotide sequence ID" value="NZ_JAMYZY010000020.1"/>
</dbReference>